<dbReference type="GO" id="GO:0035999">
    <property type="term" value="P:tetrahydrofolate interconversion"/>
    <property type="evidence" value="ECO:0007669"/>
    <property type="project" value="UniProtKB-UniPathway"/>
</dbReference>
<comment type="pathway">
    <text evidence="2 8">One-carbon metabolism; tetrahydrofolate interconversion.</text>
</comment>
<proteinExistence type="inferred from homology"/>
<keyword evidence="11" id="KW-1185">Reference proteome</keyword>
<reference evidence="11" key="1">
    <citation type="submission" date="2015-06" db="EMBL/GenBank/DDBJ databases">
        <title>Expansion of signal transduction pathways in fungi by whole-genome duplication.</title>
        <authorList>
            <consortium name="DOE Joint Genome Institute"/>
            <person name="Corrochano L.M."/>
            <person name="Kuo A."/>
            <person name="Marcet-Houben M."/>
            <person name="Polaino S."/>
            <person name="Salamov A."/>
            <person name="Villalobos J.M."/>
            <person name="Alvarez M.I."/>
            <person name="Avalos J."/>
            <person name="Benito E.P."/>
            <person name="Benoit I."/>
            <person name="Burger G."/>
            <person name="Camino L.P."/>
            <person name="Canovas D."/>
            <person name="Cerda-Olmedo E."/>
            <person name="Cheng J.-F."/>
            <person name="Dominguez A."/>
            <person name="Elias M."/>
            <person name="Eslava A.P."/>
            <person name="Glaser F."/>
            <person name="Grimwood J."/>
            <person name="Gutierrez G."/>
            <person name="Heitman J."/>
            <person name="Henrissat B."/>
            <person name="Iturriaga E.A."/>
            <person name="Lang B.F."/>
            <person name="Lavin J.L."/>
            <person name="Lee S."/>
            <person name="Li W."/>
            <person name="Lindquist E."/>
            <person name="Lopez-Garcia S."/>
            <person name="Luque E.M."/>
            <person name="Marcos A.T."/>
            <person name="Martin J."/>
            <person name="McCluskey K."/>
            <person name="Medina H.R."/>
            <person name="Miralles-Duran A."/>
            <person name="Miyazaki A."/>
            <person name="Munoz-Torres E."/>
            <person name="Oguiza J.A."/>
            <person name="Ohm R."/>
            <person name="Olmedo M."/>
            <person name="Orejas M."/>
            <person name="Ortiz-Castellanos L."/>
            <person name="Pisabarro A.G."/>
            <person name="Rodriguez-Romero J."/>
            <person name="Ruiz-Herrera J."/>
            <person name="Ruiz-Vazquez R."/>
            <person name="Sanz C."/>
            <person name="Schackwitz W."/>
            <person name="Schmutz J."/>
            <person name="Shahriari M."/>
            <person name="Shelest E."/>
            <person name="Silva-Franco F."/>
            <person name="Soanes D."/>
            <person name="Syed K."/>
            <person name="Tagua V.G."/>
            <person name="Talbot N.J."/>
            <person name="Thon M."/>
            <person name="De vries R.P."/>
            <person name="Wiebenga A."/>
            <person name="Yadav J.S."/>
            <person name="Braun E.L."/>
            <person name="Baker S."/>
            <person name="Garre V."/>
            <person name="Horwitz B."/>
            <person name="Torres-Martinez S."/>
            <person name="Idnurm A."/>
            <person name="Herrera-Estrella A."/>
            <person name="Gabaldon T."/>
            <person name="Grigoriev I.V."/>
        </authorList>
    </citation>
    <scope>NUCLEOTIDE SEQUENCE [LARGE SCALE GENOMIC DNA]</scope>
    <source>
        <strain evidence="11">NRRL 1555(-)</strain>
    </source>
</reference>
<dbReference type="GO" id="GO:0071949">
    <property type="term" value="F:FAD binding"/>
    <property type="evidence" value="ECO:0007669"/>
    <property type="project" value="TreeGrafter"/>
</dbReference>
<keyword evidence="6" id="KW-0521">NADP</keyword>
<evidence type="ECO:0000256" key="1">
    <source>
        <dbReference type="ARBA" id="ARBA00001974"/>
    </source>
</evidence>
<protein>
    <recommendedName>
        <fullName evidence="9">MTHFR SAM-binding regulatory domain-containing protein</fullName>
    </recommendedName>
</protein>
<dbReference type="NCBIfam" id="TIGR00677">
    <property type="entry name" value="fadh2_euk"/>
    <property type="match status" value="1"/>
</dbReference>
<dbReference type="RefSeq" id="XP_018283617.1">
    <property type="nucleotide sequence ID" value="XM_018429869.1"/>
</dbReference>
<dbReference type="VEuPathDB" id="FungiDB:PHYBLDRAFT_137679"/>
<dbReference type="GeneID" id="28990775"/>
<dbReference type="InterPro" id="IPR029041">
    <property type="entry name" value="FAD-linked_oxidoreductase-like"/>
</dbReference>
<evidence type="ECO:0000259" key="9">
    <source>
        <dbReference type="Pfam" id="PF21895"/>
    </source>
</evidence>
<evidence type="ECO:0000313" key="11">
    <source>
        <dbReference type="Proteomes" id="UP000077315"/>
    </source>
</evidence>
<evidence type="ECO:0000313" key="10">
    <source>
        <dbReference type="EMBL" id="OAD65577.1"/>
    </source>
</evidence>
<keyword evidence="5" id="KW-0274">FAD</keyword>
<comment type="similarity">
    <text evidence="3">Belongs to the methylenetetrahydrofolate reductase family.</text>
</comment>
<dbReference type="GO" id="GO:0009086">
    <property type="term" value="P:methionine biosynthetic process"/>
    <property type="evidence" value="ECO:0007669"/>
    <property type="project" value="TreeGrafter"/>
</dbReference>
<dbReference type="AlphaFoldDB" id="A0A167JA13"/>
<dbReference type="Pfam" id="PF02219">
    <property type="entry name" value="MTHFR"/>
    <property type="match status" value="1"/>
</dbReference>
<organism evidence="10 11">
    <name type="scientific">Phycomyces blakesleeanus (strain ATCC 8743b / DSM 1359 / FGSC 10004 / NBRC 33097 / NRRL 1555)</name>
    <dbReference type="NCBI Taxonomy" id="763407"/>
    <lineage>
        <taxon>Eukaryota</taxon>
        <taxon>Fungi</taxon>
        <taxon>Fungi incertae sedis</taxon>
        <taxon>Mucoromycota</taxon>
        <taxon>Mucoromycotina</taxon>
        <taxon>Mucoromycetes</taxon>
        <taxon>Mucorales</taxon>
        <taxon>Phycomycetaceae</taxon>
        <taxon>Phycomyces</taxon>
    </lineage>
</organism>
<comment type="cofactor">
    <cofactor evidence="1">
        <name>FAD</name>
        <dbReference type="ChEBI" id="CHEBI:57692"/>
    </cofactor>
</comment>
<dbReference type="PANTHER" id="PTHR45754:SF1">
    <property type="entry name" value="METHYLENETETRAHYDROFOLATE REDUCTASE 1"/>
    <property type="match status" value="1"/>
</dbReference>
<dbReference type="GO" id="GO:0005829">
    <property type="term" value="C:cytosol"/>
    <property type="evidence" value="ECO:0007669"/>
    <property type="project" value="TreeGrafter"/>
</dbReference>
<feature type="domain" description="MTHFR SAM-binding regulatory" evidence="9">
    <location>
        <begin position="313"/>
        <end position="572"/>
    </location>
</feature>
<dbReference type="FunFam" id="3.20.20.220:FF:000002">
    <property type="entry name" value="Methylenetetrahydrofolate reductase"/>
    <property type="match status" value="1"/>
</dbReference>
<evidence type="ECO:0000256" key="5">
    <source>
        <dbReference type="ARBA" id="ARBA00022827"/>
    </source>
</evidence>
<dbReference type="Proteomes" id="UP000077315">
    <property type="component" value="Unassembled WGS sequence"/>
</dbReference>
<keyword evidence="7" id="KW-0560">Oxidoreductase</keyword>
<dbReference type="UniPathway" id="UPA00193"/>
<sequence>MKITDKLRKAEGTGKISYSLEYFPPKTEQGLVNLFDRLDRMAKLNPAFVSCTWGAGGSTQDRSIELCSTVQSIHGLDTLMHLTCTNMEKEKIDKALEAAKAAGIQNILALRGDPPRGHEYWTPCENGFSHAIDLVKYIRERYGDYFCIGVAGYPEGHVDAVSKSQDLQYLKEKVDAGADFVLTQLFYDVDGFAQWIKECRRLGIQVPIIPGIMPIPTYQTFRRMINLCKLHVPPSMLAELESIKSDDEKVKEFGVRLAVSMISELHTKHKISTFHISTLNLERSTRLILQQLNLVPKEKALSGENLLGLPDIKATSWGSKLVEVNLAESWDEFPNGRYGDSRSPAFGENTFGQGHVQQTSEATRKWGYPKTEEDVTNLFTKYILGKLSSLPWCEDALQTESDVISQRLVDINKRGYWTVSSQPAVNGVSSQDPVHGWGPKGGYVYQKAFIEFFVSDKQVKDLLKCLGENDEITYYAINRAGELLSNVADPDAQNAVTWGVFPGKEIVQPTLIERANFEAWKEEAYLLWTEWEQQYPRESDTAKLLQYIGDHYWLVNVVHNDFQQPDSLFDVMISC</sequence>
<dbReference type="InterPro" id="IPR004621">
    <property type="entry name" value="Fadh2_euk"/>
</dbReference>
<dbReference type="SUPFAM" id="SSF51730">
    <property type="entry name" value="FAD-linked oxidoreductase"/>
    <property type="match status" value="1"/>
</dbReference>
<evidence type="ECO:0000256" key="6">
    <source>
        <dbReference type="ARBA" id="ARBA00022857"/>
    </source>
</evidence>
<dbReference type="EMBL" id="KV441009">
    <property type="protein sequence ID" value="OAD65577.1"/>
    <property type="molecule type" value="Genomic_DNA"/>
</dbReference>
<evidence type="ECO:0000256" key="8">
    <source>
        <dbReference type="RuleBase" id="RU004254"/>
    </source>
</evidence>
<dbReference type="InterPro" id="IPR003171">
    <property type="entry name" value="Mehydrof_redctse-like"/>
</dbReference>
<dbReference type="CDD" id="cd00537">
    <property type="entry name" value="MTHFR"/>
    <property type="match status" value="1"/>
</dbReference>
<dbReference type="Pfam" id="PF21895">
    <property type="entry name" value="MTHFR_C"/>
    <property type="match status" value="1"/>
</dbReference>
<dbReference type="Gene3D" id="3.20.20.220">
    <property type="match status" value="1"/>
</dbReference>
<keyword evidence="4" id="KW-0285">Flavoprotein</keyword>
<dbReference type="GO" id="GO:0004489">
    <property type="term" value="F:methylenetetrahydrofolate reductase [NAD(P)H] activity"/>
    <property type="evidence" value="ECO:0007669"/>
    <property type="project" value="InterPro"/>
</dbReference>
<dbReference type="PANTHER" id="PTHR45754">
    <property type="entry name" value="METHYLENETETRAHYDROFOLATE REDUCTASE"/>
    <property type="match status" value="1"/>
</dbReference>
<evidence type="ECO:0000256" key="7">
    <source>
        <dbReference type="ARBA" id="ARBA00023002"/>
    </source>
</evidence>
<gene>
    <name evidence="10" type="ORF">PHYBLDRAFT_137679</name>
</gene>
<accession>A0A167JA13</accession>
<evidence type="ECO:0000256" key="2">
    <source>
        <dbReference type="ARBA" id="ARBA00004777"/>
    </source>
</evidence>
<dbReference type="STRING" id="763407.A0A167JA13"/>
<evidence type="ECO:0000256" key="3">
    <source>
        <dbReference type="ARBA" id="ARBA00006743"/>
    </source>
</evidence>
<dbReference type="InterPro" id="IPR053806">
    <property type="entry name" value="MTHFR_C"/>
</dbReference>
<dbReference type="FunCoup" id="A0A167JA13">
    <property type="interactions" value="396"/>
</dbReference>
<dbReference type="InParanoid" id="A0A167JA13"/>
<dbReference type="OrthoDB" id="16284at2759"/>
<name>A0A167JA13_PHYB8</name>
<evidence type="ECO:0000256" key="4">
    <source>
        <dbReference type="ARBA" id="ARBA00022630"/>
    </source>
</evidence>